<dbReference type="EMBL" id="FNDJ01000007">
    <property type="protein sequence ID" value="SDI83215.1"/>
    <property type="molecule type" value="Genomic_DNA"/>
</dbReference>
<sequence>MIAAIATVILLVLMIVAIAARELIMRCPPEGKESVDSPTEIAGD</sequence>
<protein>
    <submittedName>
        <fullName evidence="1">Uncharacterized protein</fullName>
    </submittedName>
</protein>
<reference evidence="1 2" key="1">
    <citation type="submission" date="2016-10" db="EMBL/GenBank/DDBJ databases">
        <authorList>
            <person name="de Groot N.N."/>
        </authorList>
    </citation>
    <scope>NUCLEOTIDE SEQUENCE [LARGE SCALE GENOMIC DNA]</scope>
    <source>
        <strain evidence="1 2">CGMCC 4.6533</strain>
    </source>
</reference>
<proteinExistence type="predicted"/>
<dbReference type="Proteomes" id="UP000199202">
    <property type="component" value="Unassembled WGS sequence"/>
</dbReference>
<evidence type="ECO:0000313" key="2">
    <source>
        <dbReference type="Proteomes" id="UP000199202"/>
    </source>
</evidence>
<gene>
    <name evidence="1" type="ORF">SAMN05421869_107217</name>
</gene>
<accession>A0A1G8NSQ4</accession>
<evidence type="ECO:0000313" key="1">
    <source>
        <dbReference type="EMBL" id="SDI83215.1"/>
    </source>
</evidence>
<organism evidence="1 2">
    <name type="scientific">Nonomuraea jiangxiensis</name>
    <dbReference type="NCBI Taxonomy" id="633440"/>
    <lineage>
        <taxon>Bacteria</taxon>
        <taxon>Bacillati</taxon>
        <taxon>Actinomycetota</taxon>
        <taxon>Actinomycetes</taxon>
        <taxon>Streptosporangiales</taxon>
        <taxon>Streptosporangiaceae</taxon>
        <taxon>Nonomuraea</taxon>
    </lineage>
</organism>
<keyword evidence="2" id="KW-1185">Reference proteome</keyword>
<dbReference type="STRING" id="633440.SAMN05421869_107217"/>
<dbReference type="AlphaFoldDB" id="A0A1G8NSQ4"/>
<name>A0A1G8NSQ4_9ACTN</name>